<proteinExistence type="inferred from homology"/>
<dbReference type="PANTHER" id="PTHR21139">
    <property type="entry name" value="TRIOSEPHOSPHATE ISOMERASE"/>
    <property type="match status" value="1"/>
</dbReference>
<keyword evidence="3" id="KW-0312">Gluconeogenesis</keyword>
<comment type="pathway">
    <text evidence="3">Carbohydrate biosynthesis; gluconeogenesis.</text>
</comment>
<comment type="subcellular location">
    <subcellularLocation>
        <location evidence="3">Cytoplasm</location>
    </subcellularLocation>
</comment>
<reference evidence="4 5" key="1">
    <citation type="submission" date="2024-04" db="EMBL/GenBank/DDBJ databases">
        <title>Novel species of the genus Ideonella isolated from streams.</title>
        <authorList>
            <person name="Lu H."/>
        </authorList>
    </citation>
    <scope>NUCLEOTIDE SEQUENCE [LARGE SCALE GENOMIC DNA]</scope>
    <source>
        <strain evidence="4 5">BYS139W</strain>
    </source>
</reference>
<dbReference type="Proteomes" id="UP001368500">
    <property type="component" value="Unassembled WGS sequence"/>
</dbReference>
<gene>
    <name evidence="4" type="ORF">AACH11_13200</name>
</gene>
<keyword evidence="3" id="KW-0324">Glycolysis</keyword>
<sequence length="267" mass="28225">MRKPMVGTGWKMNHGAEQARRYAAELRTALAGADFDAQALDLFVLPPFVALPAAVEAFAGSAVAVGAQNMHWDAAGAWTGEVSAPMLREAGCRYVELAHSERLWHFGETYAQVARKLDTAFGHGLVPILCLGETAEEKDSGRADEVLAWQIRTALAGQDASRAGAVVYAYEPRWAIGTAEAASPDYVAERHGRIRALIGRDWGAPAADAARVIYGGSVNPDNGPALIALADVDGLFIGRAAWTAAGFFTLVRIVAQARLAARGAVAA</sequence>
<accession>A0ABU9BAI0</accession>
<comment type="similarity">
    <text evidence="1 3">Belongs to the triosephosphate isomerase family.</text>
</comment>
<comment type="catalytic activity">
    <reaction evidence="3">
        <text>D-glyceraldehyde 3-phosphate = dihydroxyacetone phosphate</text>
        <dbReference type="Rhea" id="RHEA:18585"/>
        <dbReference type="ChEBI" id="CHEBI:57642"/>
        <dbReference type="ChEBI" id="CHEBI:59776"/>
        <dbReference type="EC" id="5.3.1.1"/>
    </reaction>
</comment>
<keyword evidence="5" id="KW-1185">Reference proteome</keyword>
<evidence type="ECO:0000256" key="1">
    <source>
        <dbReference type="ARBA" id="ARBA00007422"/>
    </source>
</evidence>
<evidence type="ECO:0000313" key="5">
    <source>
        <dbReference type="Proteomes" id="UP001368500"/>
    </source>
</evidence>
<keyword evidence="2 3" id="KW-0413">Isomerase</keyword>
<dbReference type="CDD" id="cd00311">
    <property type="entry name" value="TIM"/>
    <property type="match status" value="1"/>
</dbReference>
<comment type="subunit">
    <text evidence="3">Homodimer.</text>
</comment>
<keyword evidence="3" id="KW-0963">Cytoplasm</keyword>
<organism evidence="4 5">
    <name type="scientific">Pseudaquabacterium rugosum</name>
    <dbReference type="NCBI Taxonomy" id="2984194"/>
    <lineage>
        <taxon>Bacteria</taxon>
        <taxon>Pseudomonadati</taxon>
        <taxon>Pseudomonadota</taxon>
        <taxon>Betaproteobacteria</taxon>
        <taxon>Burkholderiales</taxon>
        <taxon>Sphaerotilaceae</taxon>
        <taxon>Pseudaquabacterium</taxon>
    </lineage>
</organism>
<dbReference type="RefSeq" id="WP_341374705.1">
    <property type="nucleotide sequence ID" value="NZ_JBBUTF010000011.1"/>
</dbReference>
<evidence type="ECO:0000256" key="2">
    <source>
        <dbReference type="ARBA" id="ARBA00023235"/>
    </source>
</evidence>
<dbReference type="InterPro" id="IPR013785">
    <property type="entry name" value="Aldolase_TIM"/>
</dbReference>
<dbReference type="EMBL" id="JBBUTF010000011">
    <property type="protein sequence ID" value="MEK8026922.1"/>
    <property type="molecule type" value="Genomic_DNA"/>
</dbReference>
<evidence type="ECO:0000256" key="3">
    <source>
        <dbReference type="RuleBase" id="RU363013"/>
    </source>
</evidence>
<dbReference type="Pfam" id="PF00121">
    <property type="entry name" value="TIM"/>
    <property type="match status" value="1"/>
</dbReference>
<dbReference type="EC" id="5.3.1.1" evidence="3"/>
<protein>
    <recommendedName>
        <fullName evidence="3">Triosephosphate isomerase</fullName>
        <ecNumber evidence="3">5.3.1.1</ecNumber>
    </recommendedName>
</protein>
<name>A0ABU9BAI0_9BURK</name>
<dbReference type="PROSITE" id="PS51440">
    <property type="entry name" value="TIM_2"/>
    <property type="match status" value="1"/>
</dbReference>
<dbReference type="Gene3D" id="3.20.20.70">
    <property type="entry name" value="Aldolase class I"/>
    <property type="match status" value="1"/>
</dbReference>
<comment type="pathway">
    <text evidence="3">Carbohydrate degradation; glycolysis; D-glyceraldehyde 3-phosphate from glycerone phosphate: step 1/1.</text>
</comment>
<comment type="caution">
    <text evidence="4">The sequence shown here is derived from an EMBL/GenBank/DDBJ whole genome shotgun (WGS) entry which is preliminary data.</text>
</comment>
<evidence type="ECO:0000313" key="4">
    <source>
        <dbReference type="EMBL" id="MEK8026922.1"/>
    </source>
</evidence>
<dbReference type="SUPFAM" id="SSF51351">
    <property type="entry name" value="Triosephosphate isomerase (TIM)"/>
    <property type="match status" value="1"/>
</dbReference>
<dbReference type="PANTHER" id="PTHR21139:SF42">
    <property type="entry name" value="TRIOSEPHOSPHATE ISOMERASE"/>
    <property type="match status" value="1"/>
</dbReference>
<dbReference type="GO" id="GO:0016853">
    <property type="term" value="F:isomerase activity"/>
    <property type="evidence" value="ECO:0007669"/>
    <property type="project" value="UniProtKB-KW"/>
</dbReference>
<dbReference type="InterPro" id="IPR035990">
    <property type="entry name" value="TIM_sf"/>
</dbReference>
<dbReference type="InterPro" id="IPR000652">
    <property type="entry name" value="Triosephosphate_isomerase"/>
</dbReference>